<reference evidence="2" key="1">
    <citation type="journal article" date="2022" name="Mol. Ecol. Resour.">
        <title>The genomes of chicory, endive, great burdock and yacon provide insights into Asteraceae palaeo-polyploidization history and plant inulin production.</title>
        <authorList>
            <person name="Fan W."/>
            <person name="Wang S."/>
            <person name="Wang H."/>
            <person name="Wang A."/>
            <person name="Jiang F."/>
            <person name="Liu H."/>
            <person name="Zhao H."/>
            <person name="Xu D."/>
            <person name="Zhang Y."/>
        </authorList>
    </citation>
    <scope>NUCLEOTIDE SEQUENCE [LARGE SCALE GENOMIC DNA]</scope>
    <source>
        <strain evidence="2">cv. Yunnan</strain>
    </source>
</reference>
<keyword evidence="2" id="KW-1185">Reference proteome</keyword>
<name>A0ACB9JIB0_9ASTR</name>
<organism evidence="1 2">
    <name type="scientific">Smallanthus sonchifolius</name>
    <dbReference type="NCBI Taxonomy" id="185202"/>
    <lineage>
        <taxon>Eukaryota</taxon>
        <taxon>Viridiplantae</taxon>
        <taxon>Streptophyta</taxon>
        <taxon>Embryophyta</taxon>
        <taxon>Tracheophyta</taxon>
        <taxon>Spermatophyta</taxon>
        <taxon>Magnoliopsida</taxon>
        <taxon>eudicotyledons</taxon>
        <taxon>Gunneridae</taxon>
        <taxon>Pentapetalae</taxon>
        <taxon>asterids</taxon>
        <taxon>campanulids</taxon>
        <taxon>Asterales</taxon>
        <taxon>Asteraceae</taxon>
        <taxon>Asteroideae</taxon>
        <taxon>Heliantheae alliance</taxon>
        <taxon>Millerieae</taxon>
        <taxon>Smallanthus</taxon>
    </lineage>
</organism>
<protein>
    <submittedName>
        <fullName evidence="1">Uncharacterized protein</fullName>
    </submittedName>
</protein>
<sequence>MFFGVKALSIPHQTLTMMFYLCFCICHCSSSSSSVVASGSYARRKRNETTITLPPNASYSRIRLPHRVAVLRIYTRYKS</sequence>
<evidence type="ECO:0000313" key="2">
    <source>
        <dbReference type="Proteomes" id="UP001056120"/>
    </source>
</evidence>
<accession>A0ACB9JIB0</accession>
<evidence type="ECO:0000313" key="1">
    <source>
        <dbReference type="EMBL" id="KAI3819490.1"/>
    </source>
</evidence>
<proteinExistence type="predicted"/>
<comment type="caution">
    <text evidence="1">The sequence shown here is derived from an EMBL/GenBank/DDBJ whole genome shotgun (WGS) entry which is preliminary data.</text>
</comment>
<gene>
    <name evidence="1" type="ORF">L1987_13329</name>
</gene>
<dbReference type="EMBL" id="CM042021">
    <property type="protein sequence ID" value="KAI3819490.1"/>
    <property type="molecule type" value="Genomic_DNA"/>
</dbReference>
<dbReference type="Proteomes" id="UP001056120">
    <property type="component" value="Linkage Group LG04"/>
</dbReference>
<reference evidence="1 2" key="2">
    <citation type="journal article" date="2022" name="Mol. Ecol. Resour.">
        <title>The genomes of chicory, endive, great burdock and yacon provide insights into Asteraceae paleo-polyploidization history and plant inulin production.</title>
        <authorList>
            <person name="Fan W."/>
            <person name="Wang S."/>
            <person name="Wang H."/>
            <person name="Wang A."/>
            <person name="Jiang F."/>
            <person name="Liu H."/>
            <person name="Zhao H."/>
            <person name="Xu D."/>
            <person name="Zhang Y."/>
        </authorList>
    </citation>
    <scope>NUCLEOTIDE SEQUENCE [LARGE SCALE GENOMIC DNA]</scope>
    <source>
        <strain evidence="2">cv. Yunnan</strain>
        <tissue evidence="1">Leaves</tissue>
    </source>
</reference>